<keyword evidence="1" id="KW-0732">Signal</keyword>
<organism evidence="2 3">
    <name type="scientific">Nicotiana attenuata</name>
    <name type="common">Coyote tobacco</name>
    <dbReference type="NCBI Taxonomy" id="49451"/>
    <lineage>
        <taxon>Eukaryota</taxon>
        <taxon>Viridiplantae</taxon>
        <taxon>Streptophyta</taxon>
        <taxon>Embryophyta</taxon>
        <taxon>Tracheophyta</taxon>
        <taxon>Spermatophyta</taxon>
        <taxon>Magnoliopsida</taxon>
        <taxon>eudicotyledons</taxon>
        <taxon>Gunneridae</taxon>
        <taxon>Pentapetalae</taxon>
        <taxon>asterids</taxon>
        <taxon>lamiids</taxon>
        <taxon>Solanales</taxon>
        <taxon>Solanaceae</taxon>
        <taxon>Nicotianoideae</taxon>
        <taxon>Nicotianeae</taxon>
        <taxon>Nicotiana</taxon>
    </lineage>
</organism>
<feature type="chain" id="PRO_5013040670" description="CCHC-type domain-containing protein" evidence="1">
    <location>
        <begin position="33"/>
        <end position="154"/>
    </location>
</feature>
<dbReference type="Gramene" id="OIT04364">
    <property type="protein sequence ID" value="OIT04364"/>
    <property type="gene ID" value="A4A49_20549"/>
</dbReference>
<evidence type="ECO:0000313" key="2">
    <source>
        <dbReference type="EMBL" id="OIT04364.1"/>
    </source>
</evidence>
<dbReference type="EMBL" id="MJEQ01037185">
    <property type="protein sequence ID" value="OIT04364.1"/>
    <property type="molecule type" value="Genomic_DNA"/>
</dbReference>
<evidence type="ECO:0000313" key="3">
    <source>
        <dbReference type="Proteomes" id="UP000187609"/>
    </source>
</evidence>
<feature type="signal peptide" evidence="1">
    <location>
        <begin position="1"/>
        <end position="32"/>
    </location>
</feature>
<reference evidence="2" key="1">
    <citation type="submission" date="2016-11" db="EMBL/GenBank/DDBJ databases">
        <title>The genome of Nicotiana attenuata.</title>
        <authorList>
            <person name="Xu S."/>
            <person name="Brockmoeller T."/>
            <person name="Gaquerel E."/>
            <person name="Navarro A."/>
            <person name="Kuhl H."/>
            <person name="Gase K."/>
            <person name="Ling Z."/>
            <person name="Zhou W."/>
            <person name="Kreitzer C."/>
            <person name="Stanke M."/>
            <person name="Tang H."/>
            <person name="Lyons E."/>
            <person name="Pandey P."/>
            <person name="Pandey S.P."/>
            <person name="Timmermann B."/>
            <person name="Baldwin I.T."/>
        </authorList>
    </citation>
    <scope>NUCLEOTIDE SEQUENCE [LARGE SCALE GENOMIC DNA]</scope>
    <source>
        <strain evidence="2">UT</strain>
    </source>
</reference>
<dbReference type="GO" id="GO:0008270">
    <property type="term" value="F:zinc ion binding"/>
    <property type="evidence" value="ECO:0007669"/>
    <property type="project" value="InterPro"/>
</dbReference>
<proteinExistence type="predicted"/>
<dbReference type="SUPFAM" id="SSF57756">
    <property type="entry name" value="Retrovirus zinc finger-like domains"/>
    <property type="match status" value="1"/>
</dbReference>
<dbReference type="Proteomes" id="UP000187609">
    <property type="component" value="Unassembled WGS sequence"/>
</dbReference>
<accession>A0A1J6IJ83</accession>
<sequence>MNNIFNVKIMILLHPLLLMLLHATIPIPGANSKSSSNTGSQQRYNSKPQVICQHCDKPGHVVTQCRKLKNAFPWISTSGATASSNSSATGIPKPVANVANTTAFGDSNWLLDSGASHHITSDLNNLSLHLDYVGDDVMIGDGLSDTGASGNGKA</sequence>
<evidence type="ECO:0000256" key="1">
    <source>
        <dbReference type="SAM" id="SignalP"/>
    </source>
</evidence>
<protein>
    <recommendedName>
        <fullName evidence="4">CCHC-type domain-containing protein</fullName>
    </recommendedName>
</protein>
<gene>
    <name evidence="2" type="ORF">A4A49_20549</name>
</gene>
<keyword evidence="3" id="KW-1185">Reference proteome</keyword>
<dbReference type="InterPro" id="IPR036875">
    <property type="entry name" value="Znf_CCHC_sf"/>
</dbReference>
<dbReference type="GO" id="GO:0003676">
    <property type="term" value="F:nucleic acid binding"/>
    <property type="evidence" value="ECO:0007669"/>
    <property type="project" value="InterPro"/>
</dbReference>
<evidence type="ECO:0008006" key="4">
    <source>
        <dbReference type="Google" id="ProtNLM"/>
    </source>
</evidence>
<name>A0A1J6IJ83_NICAT</name>
<dbReference type="AlphaFoldDB" id="A0A1J6IJ83"/>
<comment type="caution">
    <text evidence="2">The sequence shown here is derived from an EMBL/GenBank/DDBJ whole genome shotgun (WGS) entry which is preliminary data.</text>
</comment>